<name>A0A7W5B0X1_9BACL</name>
<dbReference type="PANTHER" id="PTHR46796">
    <property type="entry name" value="HTH-TYPE TRANSCRIPTIONAL ACTIVATOR RHAS-RELATED"/>
    <property type="match status" value="1"/>
</dbReference>
<evidence type="ECO:0000256" key="3">
    <source>
        <dbReference type="ARBA" id="ARBA00023159"/>
    </source>
</evidence>
<organism evidence="6 7">
    <name type="scientific">Paenibacillus phyllosphaerae</name>
    <dbReference type="NCBI Taxonomy" id="274593"/>
    <lineage>
        <taxon>Bacteria</taxon>
        <taxon>Bacillati</taxon>
        <taxon>Bacillota</taxon>
        <taxon>Bacilli</taxon>
        <taxon>Bacillales</taxon>
        <taxon>Paenibacillaceae</taxon>
        <taxon>Paenibacillus</taxon>
    </lineage>
</organism>
<dbReference type="InterPro" id="IPR003313">
    <property type="entry name" value="AraC-bd"/>
</dbReference>
<dbReference type="InterPro" id="IPR020449">
    <property type="entry name" value="Tscrpt_reg_AraC-type_HTH"/>
</dbReference>
<dbReference type="EMBL" id="JACHXK010000012">
    <property type="protein sequence ID" value="MBB3112399.1"/>
    <property type="molecule type" value="Genomic_DNA"/>
</dbReference>
<dbReference type="InterPro" id="IPR018062">
    <property type="entry name" value="HTH_AraC-typ_CS"/>
</dbReference>
<dbReference type="InterPro" id="IPR018060">
    <property type="entry name" value="HTH_AraC"/>
</dbReference>
<dbReference type="SUPFAM" id="SSF46689">
    <property type="entry name" value="Homeodomain-like"/>
    <property type="match status" value="2"/>
</dbReference>
<dbReference type="Pfam" id="PF12833">
    <property type="entry name" value="HTH_18"/>
    <property type="match status" value="1"/>
</dbReference>
<sequence length="275" mass="31191">MAIFHYNPEQPYGDNPNVYLMYWGKEACKPSHSFGPGIRDMYKVHFIHQGTGIVRTSAGTYNIAAGQAFFTFPGHVVFYQADAADPWTYSWIGFRGEQADSILSRTSLTPDRPVFPMDMQIMPKLYEMLNEATQDDSSRDLRFSALLLDFLTLVIQLAPASPAVHGHRRSRDEYIHRCLDFLHNHYSEDVVVEQLASMIGLDRKYLSAIFKEAVGLPPQKYLLAYRMARACELLKNGSFTVGEVASSVGYQDGLVFSKAFKKLKGMSPTQYRNLY</sequence>
<proteinExistence type="predicted"/>
<dbReference type="InterPro" id="IPR037923">
    <property type="entry name" value="HTH-like"/>
</dbReference>
<dbReference type="InterPro" id="IPR050204">
    <property type="entry name" value="AraC_XylS_family_regulators"/>
</dbReference>
<dbReference type="Proteomes" id="UP000570361">
    <property type="component" value="Unassembled WGS sequence"/>
</dbReference>
<keyword evidence="3" id="KW-0010">Activator</keyword>
<dbReference type="PROSITE" id="PS00041">
    <property type="entry name" value="HTH_ARAC_FAMILY_1"/>
    <property type="match status" value="1"/>
</dbReference>
<comment type="caution">
    <text evidence="6">The sequence shown here is derived from an EMBL/GenBank/DDBJ whole genome shotgun (WGS) entry which is preliminary data.</text>
</comment>
<dbReference type="GO" id="GO:0003700">
    <property type="term" value="F:DNA-binding transcription factor activity"/>
    <property type="evidence" value="ECO:0007669"/>
    <property type="project" value="InterPro"/>
</dbReference>
<evidence type="ECO:0000256" key="2">
    <source>
        <dbReference type="ARBA" id="ARBA00023125"/>
    </source>
</evidence>
<protein>
    <submittedName>
        <fullName evidence="6">AraC-like DNA-binding protein</fullName>
    </submittedName>
</protein>
<evidence type="ECO:0000313" key="7">
    <source>
        <dbReference type="Proteomes" id="UP000570361"/>
    </source>
</evidence>
<gene>
    <name evidence="6" type="ORF">FHS18_004500</name>
</gene>
<dbReference type="Gene3D" id="2.60.120.280">
    <property type="entry name" value="Regulatory protein AraC"/>
    <property type="match status" value="1"/>
</dbReference>
<evidence type="ECO:0000313" key="6">
    <source>
        <dbReference type="EMBL" id="MBB3112399.1"/>
    </source>
</evidence>
<evidence type="ECO:0000259" key="5">
    <source>
        <dbReference type="PROSITE" id="PS01124"/>
    </source>
</evidence>
<evidence type="ECO:0000256" key="4">
    <source>
        <dbReference type="ARBA" id="ARBA00023163"/>
    </source>
</evidence>
<keyword evidence="1" id="KW-0805">Transcription regulation</keyword>
<dbReference type="SUPFAM" id="SSF51215">
    <property type="entry name" value="Regulatory protein AraC"/>
    <property type="match status" value="1"/>
</dbReference>
<keyword evidence="7" id="KW-1185">Reference proteome</keyword>
<dbReference type="PRINTS" id="PR00032">
    <property type="entry name" value="HTHARAC"/>
</dbReference>
<evidence type="ECO:0000256" key="1">
    <source>
        <dbReference type="ARBA" id="ARBA00023015"/>
    </source>
</evidence>
<reference evidence="6 7" key="1">
    <citation type="submission" date="2020-08" db="EMBL/GenBank/DDBJ databases">
        <title>Genomic Encyclopedia of Type Strains, Phase III (KMG-III): the genomes of soil and plant-associated and newly described type strains.</title>
        <authorList>
            <person name="Whitman W."/>
        </authorList>
    </citation>
    <scope>NUCLEOTIDE SEQUENCE [LARGE SCALE GENOMIC DNA]</scope>
    <source>
        <strain evidence="6 7">CECT 5862</strain>
    </source>
</reference>
<dbReference type="Pfam" id="PF02311">
    <property type="entry name" value="AraC_binding"/>
    <property type="match status" value="1"/>
</dbReference>
<dbReference type="InterPro" id="IPR009057">
    <property type="entry name" value="Homeodomain-like_sf"/>
</dbReference>
<dbReference type="SMART" id="SM00342">
    <property type="entry name" value="HTH_ARAC"/>
    <property type="match status" value="1"/>
</dbReference>
<dbReference type="Gene3D" id="1.10.10.60">
    <property type="entry name" value="Homeodomain-like"/>
    <property type="match status" value="2"/>
</dbReference>
<dbReference type="AlphaFoldDB" id="A0A7W5B0X1"/>
<keyword evidence="4" id="KW-0804">Transcription</keyword>
<dbReference type="GO" id="GO:0043565">
    <property type="term" value="F:sequence-specific DNA binding"/>
    <property type="evidence" value="ECO:0007669"/>
    <property type="project" value="InterPro"/>
</dbReference>
<keyword evidence="2 6" id="KW-0238">DNA-binding</keyword>
<dbReference type="CDD" id="cd06986">
    <property type="entry name" value="cupin_MmsR-like_N"/>
    <property type="match status" value="1"/>
</dbReference>
<feature type="domain" description="HTH araC/xylS-type" evidence="5">
    <location>
        <begin position="176"/>
        <end position="274"/>
    </location>
</feature>
<accession>A0A7W5B0X1</accession>
<dbReference type="PROSITE" id="PS01124">
    <property type="entry name" value="HTH_ARAC_FAMILY_2"/>
    <property type="match status" value="1"/>
</dbReference>
<dbReference type="RefSeq" id="WP_183602524.1">
    <property type="nucleotide sequence ID" value="NZ_JACHXK010000012.1"/>
</dbReference>